<dbReference type="Pfam" id="PF02163">
    <property type="entry name" value="Peptidase_M50"/>
    <property type="match status" value="1"/>
</dbReference>
<dbReference type="PANTHER" id="PTHR35864:SF1">
    <property type="entry name" value="ZINC METALLOPROTEASE YWHC-RELATED"/>
    <property type="match status" value="1"/>
</dbReference>
<keyword evidence="16" id="KW-1185">Reference proteome</keyword>
<accession>A0A846Y114</accession>
<evidence type="ECO:0000313" key="16">
    <source>
        <dbReference type="Proteomes" id="UP000565711"/>
    </source>
</evidence>
<keyword evidence="6 13" id="KW-0812">Transmembrane</keyword>
<dbReference type="GO" id="GO:0006508">
    <property type="term" value="P:proteolysis"/>
    <property type="evidence" value="ECO:0007669"/>
    <property type="project" value="UniProtKB-KW"/>
</dbReference>
<dbReference type="Proteomes" id="UP000565711">
    <property type="component" value="Unassembled WGS sequence"/>
</dbReference>
<dbReference type="InterPro" id="IPR008915">
    <property type="entry name" value="Peptidase_M50"/>
</dbReference>
<keyword evidence="9" id="KW-0862">Zinc</keyword>
<evidence type="ECO:0000256" key="11">
    <source>
        <dbReference type="ARBA" id="ARBA00023049"/>
    </source>
</evidence>
<dbReference type="InterPro" id="IPR044537">
    <property type="entry name" value="Rip2-like"/>
</dbReference>
<feature type="domain" description="Peptidase M50" evidence="14">
    <location>
        <begin position="60"/>
        <end position="158"/>
    </location>
</feature>
<evidence type="ECO:0000256" key="10">
    <source>
        <dbReference type="ARBA" id="ARBA00022989"/>
    </source>
</evidence>
<keyword evidence="7" id="KW-0479">Metal-binding</keyword>
<evidence type="ECO:0000256" key="1">
    <source>
        <dbReference type="ARBA" id="ARBA00001947"/>
    </source>
</evidence>
<name>A0A846Y114_9NOCA</name>
<dbReference type="GO" id="GO:0005886">
    <property type="term" value="C:plasma membrane"/>
    <property type="evidence" value="ECO:0007669"/>
    <property type="project" value="UniProtKB-SubCell"/>
</dbReference>
<feature type="transmembrane region" description="Helical" evidence="13">
    <location>
        <begin position="52"/>
        <end position="76"/>
    </location>
</feature>
<evidence type="ECO:0000256" key="7">
    <source>
        <dbReference type="ARBA" id="ARBA00022723"/>
    </source>
</evidence>
<evidence type="ECO:0000256" key="8">
    <source>
        <dbReference type="ARBA" id="ARBA00022801"/>
    </source>
</evidence>
<evidence type="ECO:0000256" key="3">
    <source>
        <dbReference type="ARBA" id="ARBA00007931"/>
    </source>
</evidence>
<dbReference type="GO" id="GO:0046872">
    <property type="term" value="F:metal ion binding"/>
    <property type="evidence" value="ECO:0007669"/>
    <property type="project" value="UniProtKB-KW"/>
</dbReference>
<dbReference type="PANTHER" id="PTHR35864">
    <property type="entry name" value="ZINC METALLOPROTEASE MJ0611-RELATED"/>
    <property type="match status" value="1"/>
</dbReference>
<dbReference type="CDD" id="cd06158">
    <property type="entry name" value="S2P-M50_like_1"/>
    <property type="match status" value="1"/>
</dbReference>
<evidence type="ECO:0000259" key="14">
    <source>
        <dbReference type="Pfam" id="PF02163"/>
    </source>
</evidence>
<protein>
    <submittedName>
        <fullName evidence="15">Site-2 protease family protein</fullName>
    </submittedName>
</protein>
<evidence type="ECO:0000313" key="15">
    <source>
        <dbReference type="EMBL" id="NKY52537.1"/>
    </source>
</evidence>
<evidence type="ECO:0000256" key="4">
    <source>
        <dbReference type="ARBA" id="ARBA00022475"/>
    </source>
</evidence>
<reference evidence="15 16" key="1">
    <citation type="submission" date="2020-04" db="EMBL/GenBank/DDBJ databases">
        <title>MicrobeNet Type strains.</title>
        <authorList>
            <person name="Nicholson A.C."/>
        </authorList>
    </citation>
    <scope>NUCLEOTIDE SEQUENCE [LARGE SCALE GENOMIC DNA]</scope>
    <source>
        <strain evidence="15 16">JCM 12354</strain>
    </source>
</reference>
<keyword evidence="10 13" id="KW-1133">Transmembrane helix</keyword>
<sequence length="264" mass="28796">MVAGAMTYSFGARRTAVRPSPVFLVVLAVTALGGVLAWTADDLQSVHAKAGVFVLVVAGWILSVCLHEFGHAYTAWRAGDHEVQMRGYLTLNPLKYSHPLLSIGLPIFFIALGGFALPGGAVYLNTHNFSARTQRTISAAGPAVNAVCAVVLLVIVRFLGDYLDHGAFWLGLSFLAFLQITATILNLLPIPGTDGYAILEPSLSYQTRRSLDQVKPYGLLLLLAILWVPQLNQVFFDAVYWVFELSGLPRQWAAVGGYLTRFWT</sequence>
<gene>
    <name evidence="15" type="ORF">HGA08_20240</name>
</gene>
<keyword evidence="8" id="KW-0378">Hydrolase</keyword>
<feature type="transmembrane region" description="Helical" evidence="13">
    <location>
        <begin position="136"/>
        <end position="160"/>
    </location>
</feature>
<dbReference type="InterPro" id="IPR052348">
    <property type="entry name" value="Metallopeptidase_M50B"/>
</dbReference>
<dbReference type="EMBL" id="JAAXOP010000012">
    <property type="protein sequence ID" value="NKY52537.1"/>
    <property type="molecule type" value="Genomic_DNA"/>
</dbReference>
<feature type="transmembrane region" description="Helical" evidence="13">
    <location>
        <begin position="96"/>
        <end position="124"/>
    </location>
</feature>
<evidence type="ECO:0000256" key="13">
    <source>
        <dbReference type="SAM" id="Phobius"/>
    </source>
</evidence>
<keyword evidence="4" id="KW-1003">Cell membrane</keyword>
<feature type="transmembrane region" description="Helical" evidence="13">
    <location>
        <begin position="20"/>
        <end position="40"/>
    </location>
</feature>
<proteinExistence type="inferred from homology"/>
<comment type="similarity">
    <text evidence="3">Belongs to the peptidase M50B family.</text>
</comment>
<keyword evidence="12 13" id="KW-0472">Membrane</keyword>
<comment type="cofactor">
    <cofactor evidence="1">
        <name>Zn(2+)</name>
        <dbReference type="ChEBI" id="CHEBI:29105"/>
    </cofactor>
</comment>
<keyword evidence="5 15" id="KW-0645">Protease</keyword>
<evidence type="ECO:0000256" key="5">
    <source>
        <dbReference type="ARBA" id="ARBA00022670"/>
    </source>
</evidence>
<evidence type="ECO:0000256" key="9">
    <source>
        <dbReference type="ARBA" id="ARBA00022833"/>
    </source>
</evidence>
<feature type="transmembrane region" description="Helical" evidence="13">
    <location>
        <begin position="166"/>
        <end position="188"/>
    </location>
</feature>
<keyword evidence="11" id="KW-0482">Metalloprotease</keyword>
<organism evidence="15 16">
    <name type="scientific">Nocardia vermiculata</name>
    <dbReference type="NCBI Taxonomy" id="257274"/>
    <lineage>
        <taxon>Bacteria</taxon>
        <taxon>Bacillati</taxon>
        <taxon>Actinomycetota</taxon>
        <taxon>Actinomycetes</taxon>
        <taxon>Mycobacteriales</taxon>
        <taxon>Nocardiaceae</taxon>
        <taxon>Nocardia</taxon>
    </lineage>
</organism>
<comment type="subcellular location">
    <subcellularLocation>
        <location evidence="2">Cell membrane</location>
        <topology evidence="2">Multi-pass membrane protein</topology>
    </subcellularLocation>
</comment>
<evidence type="ECO:0000256" key="6">
    <source>
        <dbReference type="ARBA" id="ARBA00022692"/>
    </source>
</evidence>
<feature type="transmembrane region" description="Helical" evidence="13">
    <location>
        <begin position="217"/>
        <end position="243"/>
    </location>
</feature>
<evidence type="ECO:0000256" key="12">
    <source>
        <dbReference type="ARBA" id="ARBA00023136"/>
    </source>
</evidence>
<comment type="caution">
    <text evidence="15">The sequence shown here is derived from an EMBL/GenBank/DDBJ whole genome shotgun (WGS) entry which is preliminary data.</text>
</comment>
<evidence type="ECO:0000256" key="2">
    <source>
        <dbReference type="ARBA" id="ARBA00004651"/>
    </source>
</evidence>
<dbReference type="AlphaFoldDB" id="A0A846Y114"/>
<dbReference type="GO" id="GO:0008237">
    <property type="term" value="F:metallopeptidase activity"/>
    <property type="evidence" value="ECO:0007669"/>
    <property type="project" value="UniProtKB-KW"/>
</dbReference>